<protein>
    <recommendedName>
        <fullName evidence="6">Protein EBS1</fullName>
    </recommendedName>
</protein>
<dbReference type="Proteomes" id="UP000011777">
    <property type="component" value="Unassembled WGS sequence"/>
</dbReference>
<evidence type="ECO:0000259" key="2">
    <source>
        <dbReference type="Pfam" id="PF10373"/>
    </source>
</evidence>
<dbReference type="SUPFAM" id="SSF48452">
    <property type="entry name" value="TPR-like"/>
    <property type="match status" value="1"/>
</dbReference>
<evidence type="ECO:0008006" key="6">
    <source>
        <dbReference type="Google" id="ProtNLM"/>
    </source>
</evidence>
<dbReference type="EMBL" id="AOGT01001344">
    <property type="protein sequence ID" value="EMG47869.1"/>
    <property type="molecule type" value="Genomic_DNA"/>
</dbReference>
<gene>
    <name evidence="4" type="ORF">G210_1670</name>
</gene>
<dbReference type="Gene3D" id="1.25.40.10">
    <property type="entry name" value="Tetratricopeptide repeat domain"/>
    <property type="match status" value="1"/>
</dbReference>
<sequence length="671" mass="79856">MANTDEIQLYKSQLDDFLQRKFIDQSLLIGFNASLQAKFHSWIVNDLTHYQENLDTAFTTIHFFEILWTEFHSPVIKFFQHQHAKVLEELNNDFKACQKEGRPGDFKVKPVEMRKINDNFIKFIKEIFMFYSKLLKYFVTRYENAYVPNKFLNHFNYKVSERAISCSDENFQANVLYLDHKCCLSLGDILRHQAFVETSFVNPSSSNREFFKHKSLGDSHNFLTAYSKSIQYYEFCIMLLPALNEPYNHIGMIYNLVDDKFNAIYWFLRSQYTRIPEYKLGFSNLTKILSKHWFTTALVDIVNASPERRFTKEQELNVYLICLIGYIYCPERYKNGPNIVKKIPFSKIETELFKSLASNYEQDMVLKQLTVLFSFVKLTSGDEYEKLARFAFRYVERVLDYMRKNNPSSLVVLRFILNVLRENKELLDIFHSRRNCVMYLTAVLNNYLTDSFIDSRPTRKYYFWEDVHFRDCSLIKFQFKDFKDDGIFEENDINHLVGDYSDIDFSNVLSDNQTIEDYENDLRTSAILVLGKKLLTTCKEYEFQYDKDAIKFSMKKKQPQIKQNENLVTKPARVEEEKVIVPTSMEEIESIISEQRSKLRLEVDQGYENMVNKIVDEPEVNLQQQQQQQQPIVKNIWEQNQQQIPQQPVFLNPQYNPPQNFYTNDYSQYRT</sequence>
<dbReference type="Pfam" id="PF10373">
    <property type="entry name" value="EST1_DNA_bind"/>
    <property type="match status" value="1"/>
</dbReference>
<dbReference type="InterPro" id="IPR011990">
    <property type="entry name" value="TPR-like_helical_dom_sf"/>
</dbReference>
<evidence type="ECO:0000313" key="5">
    <source>
        <dbReference type="Proteomes" id="UP000011777"/>
    </source>
</evidence>
<evidence type="ECO:0000259" key="3">
    <source>
        <dbReference type="Pfam" id="PF10374"/>
    </source>
</evidence>
<organism evidence="4 5">
    <name type="scientific">Candida maltosa (strain Xu316)</name>
    <name type="common">Yeast</name>
    <dbReference type="NCBI Taxonomy" id="1245528"/>
    <lineage>
        <taxon>Eukaryota</taxon>
        <taxon>Fungi</taxon>
        <taxon>Dikarya</taxon>
        <taxon>Ascomycota</taxon>
        <taxon>Saccharomycotina</taxon>
        <taxon>Pichiomycetes</taxon>
        <taxon>Debaryomycetaceae</taxon>
        <taxon>Candida/Lodderomyces clade</taxon>
        <taxon>Candida</taxon>
    </lineage>
</organism>
<feature type="domain" description="DNA/RNA-binding" evidence="2">
    <location>
        <begin position="229"/>
        <end position="479"/>
    </location>
</feature>
<dbReference type="PANTHER" id="PTHR15696">
    <property type="entry name" value="SMG-7 SUPPRESSOR WITH MORPHOLOGICAL EFFECT ON GENITALIA PROTEIN 7"/>
    <property type="match status" value="1"/>
</dbReference>
<keyword evidence="5" id="KW-1185">Reference proteome</keyword>
<dbReference type="GO" id="GO:0005697">
    <property type="term" value="C:telomerase holoenzyme complex"/>
    <property type="evidence" value="ECO:0007669"/>
    <property type="project" value="TreeGrafter"/>
</dbReference>
<dbReference type="OrthoDB" id="69928at2759"/>
<dbReference type="GO" id="GO:0000184">
    <property type="term" value="P:nuclear-transcribed mRNA catabolic process, nonsense-mediated decay"/>
    <property type="evidence" value="ECO:0007669"/>
    <property type="project" value="TreeGrafter"/>
</dbReference>
<dbReference type="InterPro" id="IPR019458">
    <property type="entry name" value="Est1-like_N"/>
</dbReference>
<dbReference type="Pfam" id="PF10374">
    <property type="entry name" value="EST1"/>
    <property type="match status" value="1"/>
</dbReference>
<feature type="region of interest" description="Disordered" evidence="1">
    <location>
        <begin position="649"/>
        <end position="671"/>
    </location>
</feature>
<dbReference type="HOGENOM" id="CLU_015710_0_0_1"/>
<dbReference type="InterPro" id="IPR045153">
    <property type="entry name" value="Est1/Ebs1-like"/>
</dbReference>
<dbReference type="PANTHER" id="PTHR15696:SF37">
    <property type="entry name" value="NONSENSE-MEDIATED MRNA DECAY FACTOR EBS1-RELATED"/>
    <property type="match status" value="1"/>
</dbReference>
<accession>M3JZJ8</accession>
<evidence type="ECO:0000313" key="4">
    <source>
        <dbReference type="EMBL" id="EMG47869.1"/>
    </source>
</evidence>
<evidence type="ECO:0000256" key="1">
    <source>
        <dbReference type="SAM" id="MobiDB-lite"/>
    </source>
</evidence>
<comment type="caution">
    <text evidence="4">The sequence shown here is derived from an EMBL/GenBank/DDBJ whole genome shotgun (WGS) entry which is preliminary data.</text>
</comment>
<dbReference type="AlphaFoldDB" id="M3JZJ8"/>
<dbReference type="GO" id="GO:0042162">
    <property type="term" value="F:telomeric DNA binding"/>
    <property type="evidence" value="ECO:0007669"/>
    <property type="project" value="TreeGrafter"/>
</dbReference>
<feature type="compositionally biased region" description="Polar residues" evidence="1">
    <location>
        <begin position="653"/>
        <end position="671"/>
    </location>
</feature>
<dbReference type="InterPro" id="IPR018834">
    <property type="entry name" value="DNA/RNA-bd_Est1-type"/>
</dbReference>
<dbReference type="STRING" id="1245528.M3JZJ8"/>
<feature type="domain" description="Telomerase activating protein Est1-like N-terminal" evidence="3">
    <location>
        <begin position="63"/>
        <end position="196"/>
    </location>
</feature>
<dbReference type="OMA" id="HYPIFKW"/>
<reference evidence="4 5" key="1">
    <citation type="submission" date="2013-02" db="EMBL/GenBank/DDBJ databases">
        <title>Genome sequence of Candida maltosa Xu316, a potential industrial strain for xylitol and ethanol production.</title>
        <authorList>
            <person name="Yu J."/>
            <person name="Wang Q."/>
            <person name="Geng X."/>
            <person name="Bao W."/>
            <person name="He P."/>
            <person name="Cai J."/>
        </authorList>
    </citation>
    <scope>NUCLEOTIDE SEQUENCE [LARGE SCALE GENOMIC DNA]</scope>
    <source>
        <strain evidence="5">Xu316</strain>
    </source>
</reference>
<proteinExistence type="predicted"/>
<dbReference type="eggNOG" id="KOG2162">
    <property type="taxonomic scope" value="Eukaryota"/>
</dbReference>
<name>M3JZJ8_CANMX</name>
<dbReference type="GO" id="GO:0070034">
    <property type="term" value="F:telomerase RNA binding"/>
    <property type="evidence" value="ECO:0007669"/>
    <property type="project" value="TreeGrafter"/>
</dbReference>